<comment type="caution">
    <text evidence="1">The sequence shown here is derived from an EMBL/GenBank/DDBJ whole genome shotgun (WGS) entry which is preliminary data.</text>
</comment>
<protein>
    <submittedName>
        <fullName evidence="1">Uncharacterized protein</fullName>
    </submittedName>
</protein>
<dbReference type="AlphaFoldDB" id="X1GZB3"/>
<feature type="non-terminal residue" evidence="1">
    <location>
        <position position="1"/>
    </location>
</feature>
<dbReference type="EMBL" id="BARU01030288">
    <property type="protein sequence ID" value="GAH62472.1"/>
    <property type="molecule type" value="Genomic_DNA"/>
</dbReference>
<reference evidence="1" key="1">
    <citation type="journal article" date="2014" name="Front. Microbiol.">
        <title>High frequency of phylogenetically diverse reductive dehalogenase-homologous genes in deep subseafloor sedimentary metagenomes.</title>
        <authorList>
            <person name="Kawai M."/>
            <person name="Futagami T."/>
            <person name="Toyoda A."/>
            <person name="Takaki Y."/>
            <person name="Nishi S."/>
            <person name="Hori S."/>
            <person name="Arai W."/>
            <person name="Tsubouchi T."/>
            <person name="Morono Y."/>
            <person name="Uchiyama I."/>
            <person name="Ito T."/>
            <person name="Fujiyama A."/>
            <person name="Inagaki F."/>
            <person name="Takami H."/>
        </authorList>
    </citation>
    <scope>NUCLEOTIDE SEQUENCE</scope>
    <source>
        <strain evidence="1">Expedition CK06-06</strain>
    </source>
</reference>
<proteinExistence type="predicted"/>
<feature type="non-terminal residue" evidence="1">
    <location>
        <position position="264"/>
    </location>
</feature>
<sequence>LDALKEYLKDQKWGVITKGYDPLQVISAKIRAYKTSPLTFGKRHIQVRTDVEYQEQDKDIIQRLVSYKKSMDNLSRIRSTLHAFFQLVDNNLPKFKEPDHIKSIVETFARELRGYNTPTNWFDRIFVRAYAQVMKTIVMPSPTLAIGRNLVLGQNLAIGHDKGLLVDPRNKNLSKERIDFIKTYVLQAEFMKFEWFESREKPLPGLATITKWVEKVGLYPWSDTANRYWCFWAKINQADRAFANITPDSTEKEIEKAMWKAKFS</sequence>
<organism evidence="1">
    <name type="scientific">marine sediment metagenome</name>
    <dbReference type="NCBI Taxonomy" id="412755"/>
    <lineage>
        <taxon>unclassified sequences</taxon>
        <taxon>metagenomes</taxon>
        <taxon>ecological metagenomes</taxon>
    </lineage>
</organism>
<accession>X1GZB3</accession>
<name>X1GZB3_9ZZZZ</name>
<gene>
    <name evidence="1" type="ORF">S03H2_48088</name>
</gene>
<evidence type="ECO:0000313" key="1">
    <source>
        <dbReference type="EMBL" id="GAH62472.1"/>
    </source>
</evidence>